<dbReference type="PRINTS" id="PR01270">
    <property type="entry name" value="HDASUPER"/>
</dbReference>
<keyword evidence="4" id="KW-1185">Reference proteome</keyword>
<feature type="compositionally biased region" description="Low complexity" evidence="1">
    <location>
        <begin position="245"/>
        <end position="258"/>
    </location>
</feature>
<feature type="compositionally biased region" description="Low complexity" evidence="1">
    <location>
        <begin position="862"/>
        <end position="871"/>
    </location>
</feature>
<feature type="compositionally biased region" description="Acidic residues" evidence="1">
    <location>
        <begin position="421"/>
        <end position="437"/>
    </location>
</feature>
<dbReference type="Pfam" id="PF00850">
    <property type="entry name" value="Hist_deacetyl"/>
    <property type="match status" value="1"/>
</dbReference>
<feature type="region of interest" description="Disordered" evidence="1">
    <location>
        <begin position="1"/>
        <end position="76"/>
    </location>
</feature>
<organism evidence="3 4">
    <name type="scientific">Volvox reticuliferus</name>
    <dbReference type="NCBI Taxonomy" id="1737510"/>
    <lineage>
        <taxon>Eukaryota</taxon>
        <taxon>Viridiplantae</taxon>
        <taxon>Chlorophyta</taxon>
        <taxon>core chlorophytes</taxon>
        <taxon>Chlorophyceae</taxon>
        <taxon>CS clade</taxon>
        <taxon>Chlamydomonadales</taxon>
        <taxon>Volvocaceae</taxon>
        <taxon>Volvox</taxon>
    </lineage>
</organism>
<gene>
    <name evidence="3" type="ORF">Vretifemale_17392</name>
</gene>
<feature type="compositionally biased region" description="Low complexity" evidence="1">
    <location>
        <begin position="467"/>
        <end position="478"/>
    </location>
</feature>
<feature type="compositionally biased region" description="Low complexity" evidence="1">
    <location>
        <begin position="439"/>
        <end position="448"/>
    </location>
</feature>
<protein>
    <recommendedName>
        <fullName evidence="2">Histone deacetylase domain-containing protein</fullName>
    </recommendedName>
</protein>
<feature type="compositionally biased region" description="Gly residues" evidence="1">
    <location>
        <begin position="368"/>
        <end position="381"/>
    </location>
</feature>
<evidence type="ECO:0000313" key="4">
    <source>
        <dbReference type="Proteomes" id="UP000747110"/>
    </source>
</evidence>
<dbReference type="Gene3D" id="3.40.800.20">
    <property type="entry name" value="Histone deacetylase domain"/>
    <property type="match status" value="2"/>
</dbReference>
<feature type="compositionally biased region" description="Low complexity" evidence="1">
    <location>
        <begin position="1"/>
        <end position="39"/>
    </location>
</feature>
<dbReference type="PANTHER" id="PTHR10625:SF44">
    <property type="entry name" value="HISTONE DEACETYLASE 19"/>
    <property type="match status" value="1"/>
</dbReference>
<name>A0A8J4FWH7_9CHLO</name>
<feature type="region of interest" description="Disordered" evidence="1">
    <location>
        <begin position="846"/>
        <end position="917"/>
    </location>
</feature>
<feature type="compositionally biased region" description="Gly residues" evidence="1">
    <location>
        <begin position="392"/>
        <end position="407"/>
    </location>
</feature>
<feature type="region of interest" description="Disordered" evidence="1">
    <location>
        <begin position="935"/>
        <end position="982"/>
    </location>
</feature>
<feature type="compositionally biased region" description="Low complexity" evidence="1">
    <location>
        <begin position="60"/>
        <end position="71"/>
    </location>
</feature>
<evidence type="ECO:0000256" key="1">
    <source>
        <dbReference type="SAM" id="MobiDB-lite"/>
    </source>
</evidence>
<evidence type="ECO:0000259" key="2">
    <source>
        <dbReference type="Pfam" id="PF00850"/>
    </source>
</evidence>
<dbReference type="PANTHER" id="PTHR10625">
    <property type="entry name" value="HISTONE DEACETYLASE HDAC1-RELATED"/>
    <property type="match status" value="1"/>
</dbReference>
<dbReference type="InterPro" id="IPR023801">
    <property type="entry name" value="His_deacetylse_dom"/>
</dbReference>
<reference evidence="3" key="1">
    <citation type="journal article" date="2021" name="Proc. Natl. Acad. Sci. U.S.A.">
        <title>Three genomes in the algal genus Volvox reveal the fate of a haploid sex-determining region after a transition to homothallism.</title>
        <authorList>
            <person name="Yamamoto K."/>
            <person name="Hamaji T."/>
            <person name="Kawai-Toyooka H."/>
            <person name="Matsuzaki R."/>
            <person name="Takahashi F."/>
            <person name="Nishimura Y."/>
            <person name="Kawachi M."/>
            <person name="Noguchi H."/>
            <person name="Minakuchi Y."/>
            <person name="Umen J.G."/>
            <person name="Toyoda A."/>
            <person name="Nozaki H."/>
        </authorList>
    </citation>
    <scope>NUCLEOTIDE SEQUENCE</scope>
    <source>
        <strain evidence="3">NIES-3786</strain>
    </source>
</reference>
<feature type="compositionally biased region" description="Low complexity" evidence="1">
    <location>
        <begin position="879"/>
        <end position="902"/>
    </location>
</feature>
<dbReference type="GO" id="GO:0040029">
    <property type="term" value="P:epigenetic regulation of gene expression"/>
    <property type="evidence" value="ECO:0007669"/>
    <property type="project" value="TreeGrafter"/>
</dbReference>
<dbReference type="InterPro" id="IPR000286">
    <property type="entry name" value="HDACs"/>
</dbReference>
<dbReference type="GO" id="GO:0004407">
    <property type="term" value="F:histone deacetylase activity"/>
    <property type="evidence" value="ECO:0007669"/>
    <property type="project" value="TreeGrafter"/>
</dbReference>
<feature type="compositionally biased region" description="Gly residues" evidence="1">
    <location>
        <begin position="957"/>
        <end position="982"/>
    </location>
</feature>
<feature type="region of interest" description="Disordered" evidence="1">
    <location>
        <begin position="326"/>
        <end position="504"/>
    </location>
</feature>
<dbReference type="OrthoDB" id="538089at2759"/>
<dbReference type="InterPro" id="IPR037138">
    <property type="entry name" value="His_deacetylse_dom_sf"/>
</dbReference>
<dbReference type="Proteomes" id="UP000747110">
    <property type="component" value="Unassembled WGS sequence"/>
</dbReference>
<dbReference type="InterPro" id="IPR023696">
    <property type="entry name" value="Ureohydrolase_dom_sf"/>
</dbReference>
<feature type="compositionally biased region" description="Basic residues" evidence="1">
    <location>
        <begin position="408"/>
        <end position="418"/>
    </location>
</feature>
<proteinExistence type="predicted"/>
<feature type="compositionally biased region" description="Low complexity" evidence="1">
    <location>
        <begin position="209"/>
        <end position="224"/>
    </location>
</feature>
<feature type="domain" description="Histone deacetylase" evidence="2">
    <location>
        <begin position="481"/>
        <end position="718"/>
    </location>
</feature>
<dbReference type="AlphaFoldDB" id="A0A8J4FWH7"/>
<evidence type="ECO:0000313" key="3">
    <source>
        <dbReference type="EMBL" id="GIL89567.1"/>
    </source>
</evidence>
<feature type="compositionally biased region" description="Acidic residues" evidence="1">
    <location>
        <begin position="484"/>
        <end position="504"/>
    </location>
</feature>
<comment type="caution">
    <text evidence="3">The sequence shown here is derived from an EMBL/GenBank/DDBJ whole genome shotgun (WGS) entry which is preliminary data.</text>
</comment>
<feature type="region of interest" description="Disordered" evidence="1">
    <location>
        <begin position="183"/>
        <end position="258"/>
    </location>
</feature>
<dbReference type="SUPFAM" id="SSF52768">
    <property type="entry name" value="Arginase/deacetylase"/>
    <property type="match status" value="2"/>
</dbReference>
<feature type="compositionally biased region" description="Low complexity" evidence="1">
    <location>
        <begin position="326"/>
        <end position="339"/>
    </location>
</feature>
<accession>A0A8J4FWH7</accession>
<sequence>MDSSGAKASGATAAGQPAAAAGGPAAGTAPASVTAAAGTNGPARAGSSTLPGAPRAAPAQQQQSQQNQQQNYPTPRTRIYYNPELSKFSLGEDHPMVPHRLHLTHRLAELWGLFEDPAVKVIREYPPATTDQLRRFHTDEYIAFLEYLDTLDLAKMSVEEQQELLGEDLALFGLSVCRPSVPPGAEDGNAMARLEQPQPSSRGAAALGPASRPPQQQQQAQRPPTQQPPRPKHEPLNQSGNVGRQQQPAPTTTAAQQQVVRLEPKVEPKPAPTVEEVHVPPQLIALAMQLLTKLAPTGNTTLTPPQHQQLVTYLRQHQLQMQQKHAAAAPAGTTAAAARGGAGGGAAGARPALTMVRPGQVVPPGKMGQPGPGGGGGGSGSGSKKRKAESSAGGGKGGKGGGGGGGSNKKRSKKKRRSSYSEDDDDEEEISDEDDDPPAGAAQAADGVAAGGGAVTAGAHSRPSRQAATAVAALTNAVRRTEAEESDDDDSDEDDDEDDDDEGGDCPIFPGLLRYVGLQAAGSILAARDLASGLCDVAVHWGGGMHHGMPYRAFGFCYVNDLVLAILELMSGCGRVLYIDIDVHHGDGVETAFKRSEKVLSISLHKWDDGRLQATNDTLNHGKPQRPVFFPGTGKKNDLGEGQGKYFTVNVPLQDDITDDSYFHVYKAVVKTAFERFKPQAVVLQCGCDSVAGDKLGRFNLSIRGHARCVELVRDLCRTGGVEGAQPPPPNPARGGSQWRVPLLVTGGGGYTPPLVARCWALETAVLLGRQLGEVMPPAVAKAEDLSDLGPSYFKEPGLSRPPTCNYHMCLDSIMLPHLHKQMDSDYSLSRLAAYLTSNMQRINIRDGIPPAGDAGGGGDDGAAADGQAAGKDGDAAKDGAATGAAAGSSKSKSRKSAAASGPGVADPLKHLTAPTGYPDAEEYIQDQKDRVAAGAPWVVKMPPPPVVRGRKSSAAAGGGNRSGSAAGGGKNASAGPAGGGKSGGISAAGAAVIKAATGGGEAAAGGAAHGTIAAAFVPVQVPGIPVIRPYKPKVTTPAAAPAAAAASAPAAAAGQ</sequence>
<dbReference type="EMBL" id="BNCP01000051">
    <property type="protein sequence ID" value="GIL89567.1"/>
    <property type="molecule type" value="Genomic_DNA"/>
</dbReference>